<keyword evidence="1" id="KW-1133">Transmembrane helix</keyword>
<sequence length="354" mass="39473">MPVLLILPVFRIIMKRSYVHIASHEADIVPEHVVFTVDFFDALYLASFLPGVSATSMVAVMAVDVVQTGIEFNEVRHRANSILTRLRMTMGVASDLNLPAACELLYYYLQTLEGQPKAGVRVRSCLLHQLTDDAKSLLEQLESKPSSGSIPIPSRIRAKVVVSPLPPTEFVMKQPIVFSVSQKLDGQRRKCSWKMQGQGRGSIAVFPSASTLTQTKLLDDTLNQSAENISNGLDVLPDFLELLFISEFLVLAEYLETIVPVIYGTFILGMTNLSSAQYHSDMVGITTANVINMVSRIFVYAMLEFLSFVMLATILKRNTGYSAMYHLAFVLETQMSFVMAKICIWMDIYPCVPH</sequence>
<name>A0A9W6TF98_9STRA</name>
<evidence type="ECO:0000256" key="1">
    <source>
        <dbReference type="SAM" id="Phobius"/>
    </source>
</evidence>
<feature type="transmembrane region" description="Helical" evidence="1">
    <location>
        <begin position="297"/>
        <end position="315"/>
    </location>
</feature>
<comment type="caution">
    <text evidence="2">The sequence shown here is derived from an EMBL/GenBank/DDBJ whole genome shotgun (WGS) entry which is preliminary data.</text>
</comment>
<dbReference type="Proteomes" id="UP001165083">
    <property type="component" value="Unassembled WGS sequence"/>
</dbReference>
<dbReference type="EMBL" id="BSXW01000102">
    <property type="protein sequence ID" value="GMF12063.1"/>
    <property type="molecule type" value="Genomic_DNA"/>
</dbReference>
<gene>
    <name evidence="2" type="ORF">Plil01_000271900</name>
</gene>
<keyword evidence="1" id="KW-0812">Transmembrane</keyword>
<evidence type="ECO:0000313" key="3">
    <source>
        <dbReference type="Proteomes" id="UP001165083"/>
    </source>
</evidence>
<dbReference type="AlphaFoldDB" id="A0A9W6TF98"/>
<evidence type="ECO:0000313" key="2">
    <source>
        <dbReference type="EMBL" id="GMF12063.1"/>
    </source>
</evidence>
<proteinExistence type="predicted"/>
<keyword evidence="1" id="KW-0472">Membrane</keyword>
<organism evidence="2 3">
    <name type="scientific">Phytophthora lilii</name>
    <dbReference type="NCBI Taxonomy" id="2077276"/>
    <lineage>
        <taxon>Eukaryota</taxon>
        <taxon>Sar</taxon>
        <taxon>Stramenopiles</taxon>
        <taxon>Oomycota</taxon>
        <taxon>Peronosporomycetes</taxon>
        <taxon>Peronosporales</taxon>
        <taxon>Peronosporaceae</taxon>
        <taxon>Phytophthora</taxon>
    </lineage>
</organism>
<accession>A0A9W6TF98</accession>
<keyword evidence="3" id="KW-1185">Reference proteome</keyword>
<reference evidence="2" key="1">
    <citation type="submission" date="2023-04" db="EMBL/GenBank/DDBJ databases">
        <title>Phytophthora lilii NBRC 32176.</title>
        <authorList>
            <person name="Ichikawa N."/>
            <person name="Sato H."/>
            <person name="Tonouchi N."/>
        </authorList>
    </citation>
    <scope>NUCLEOTIDE SEQUENCE</scope>
    <source>
        <strain evidence="2">NBRC 32176</strain>
    </source>
</reference>
<protein>
    <submittedName>
        <fullName evidence="2">Unnamed protein product</fullName>
    </submittedName>
</protein>